<gene>
    <name evidence="5" type="ORF">FHG71_13225</name>
</gene>
<dbReference type="InterPro" id="IPR004045">
    <property type="entry name" value="Glutathione_S-Trfase_N"/>
</dbReference>
<dbReference type="PANTHER" id="PTHR32419:SF6">
    <property type="entry name" value="GLUTATHIONE S-TRANSFERASE OMEGA-LIKE 1-RELATED"/>
    <property type="match status" value="1"/>
</dbReference>
<dbReference type="InterPro" id="IPR047047">
    <property type="entry name" value="GST_Omega-like_C"/>
</dbReference>
<dbReference type="FunFam" id="3.40.30.10:FF:000058">
    <property type="entry name" value="Glutathione S-transferase, omega"/>
    <property type="match status" value="1"/>
</dbReference>
<evidence type="ECO:0000256" key="3">
    <source>
        <dbReference type="PIRSR" id="PIRSR015753-3"/>
    </source>
</evidence>
<dbReference type="InterPro" id="IPR016639">
    <property type="entry name" value="GST_Omega/GSH"/>
</dbReference>
<feature type="site" description="Lowers pKa of active site Cys" evidence="3">
    <location>
        <position position="252"/>
    </location>
</feature>
<feature type="binding site" evidence="2">
    <location>
        <begin position="147"/>
        <end position="148"/>
    </location>
    <ligand>
        <name>glutathione</name>
        <dbReference type="ChEBI" id="CHEBI:57925"/>
    </ligand>
</feature>
<dbReference type="Pfam" id="PF13409">
    <property type="entry name" value="GST_N_2"/>
    <property type="match status" value="1"/>
</dbReference>
<proteinExistence type="predicted"/>
<dbReference type="Pfam" id="PF13410">
    <property type="entry name" value="GST_C_2"/>
    <property type="match status" value="1"/>
</dbReference>
<dbReference type="GO" id="GO:0004364">
    <property type="term" value="F:glutathione transferase activity"/>
    <property type="evidence" value="ECO:0007669"/>
    <property type="project" value="InterPro"/>
</dbReference>
<dbReference type="InterPro" id="IPR040079">
    <property type="entry name" value="Glutathione_S-Trfase"/>
</dbReference>
<dbReference type="InterPro" id="IPR036282">
    <property type="entry name" value="Glutathione-S-Trfase_C_sf"/>
</dbReference>
<keyword evidence="5" id="KW-0808">Transferase</keyword>
<keyword evidence="6" id="KW-1185">Reference proteome</keyword>
<evidence type="ECO:0000313" key="6">
    <source>
        <dbReference type="Proteomes" id="UP000305709"/>
    </source>
</evidence>
<dbReference type="SUPFAM" id="SSF52833">
    <property type="entry name" value="Thioredoxin-like"/>
    <property type="match status" value="1"/>
</dbReference>
<dbReference type="Gene3D" id="1.20.1050.10">
    <property type="match status" value="1"/>
</dbReference>
<dbReference type="SFLD" id="SFLDG01148">
    <property type="entry name" value="Xi_(cytGST)"/>
    <property type="match status" value="1"/>
</dbReference>
<dbReference type="Proteomes" id="UP000305709">
    <property type="component" value="Unassembled WGS sequence"/>
</dbReference>
<name>A0A5C4NB40_9RHOB</name>
<evidence type="ECO:0000313" key="5">
    <source>
        <dbReference type="EMBL" id="TNC70351.1"/>
    </source>
</evidence>
<protein>
    <submittedName>
        <fullName evidence="5">Glutathione S-transferase family protein</fullName>
    </submittedName>
</protein>
<dbReference type="InterPro" id="IPR036249">
    <property type="entry name" value="Thioredoxin-like_sf"/>
</dbReference>
<comment type="caution">
    <text evidence="5">The sequence shown here is derived from an EMBL/GenBank/DDBJ whole genome shotgun (WGS) entry which is preliminary data.</text>
</comment>
<dbReference type="RefSeq" id="WP_139082163.1">
    <property type="nucleotide sequence ID" value="NZ_VDFV01000019.1"/>
</dbReference>
<dbReference type="AlphaFoldDB" id="A0A5C4NB40"/>
<dbReference type="SFLD" id="SFLDG01206">
    <property type="entry name" value="Xi.1"/>
    <property type="match status" value="1"/>
</dbReference>
<feature type="domain" description="GST C-terminal" evidence="4">
    <location>
        <begin position="160"/>
        <end position="305"/>
    </location>
</feature>
<dbReference type="GO" id="GO:0005737">
    <property type="term" value="C:cytoplasm"/>
    <property type="evidence" value="ECO:0007669"/>
    <property type="project" value="TreeGrafter"/>
</dbReference>
<dbReference type="Gene3D" id="3.40.30.10">
    <property type="entry name" value="Glutaredoxin"/>
    <property type="match status" value="1"/>
</dbReference>
<feature type="binding site" evidence="2">
    <location>
        <position position="95"/>
    </location>
    <ligand>
        <name>glutathione</name>
        <dbReference type="ChEBI" id="CHEBI:57925"/>
    </ligand>
</feature>
<accession>A0A5C4NB40</accession>
<dbReference type="PIRSF" id="PIRSF015753">
    <property type="entry name" value="GST"/>
    <property type="match status" value="1"/>
</dbReference>
<dbReference type="CDD" id="cd03190">
    <property type="entry name" value="GST_C_Omega_like"/>
    <property type="match status" value="1"/>
</dbReference>
<evidence type="ECO:0000256" key="1">
    <source>
        <dbReference type="PIRSR" id="PIRSR015753-1"/>
    </source>
</evidence>
<feature type="active site" description="Nucleophile" evidence="1">
    <location>
        <position position="62"/>
    </location>
</feature>
<dbReference type="PROSITE" id="PS50405">
    <property type="entry name" value="GST_CTER"/>
    <property type="match status" value="1"/>
</dbReference>
<feature type="active site" description="Proton donor/acceptor" evidence="1">
    <location>
        <position position="194"/>
    </location>
</feature>
<dbReference type="SFLD" id="SFLDS00019">
    <property type="entry name" value="Glutathione_Transferase_(cytos"/>
    <property type="match status" value="1"/>
</dbReference>
<dbReference type="InterPro" id="IPR010987">
    <property type="entry name" value="Glutathione-S-Trfase_C-like"/>
</dbReference>
<feature type="binding site" evidence="2">
    <location>
        <begin position="129"/>
        <end position="132"/>
    </location>
    <ligand>
        <name>glutathione</name>
        <dbReference type="ChEBI" id="CHEBI:57925"/>
    </ligand>
</feature>
<dbReference type="SUPFAM" id="SSF47616">
    <property type="entry name" value="GST C-terminal domain-like"/>
    <property type="match status" value="1"/>
</dbReference>
<feature type="site" description="Lowers pKa of active site Cys" evidence="3">
    <location>
        <position position="295"/>
    </location>
</feature>
<evidence type="ECO:0000256" key="2">
    <source>
        <dbReference type="PIRSR" id="PIRSR015753-2"/>
    </source>
</evidence>
<evidence type="ECO:0000259" key="4">
    <source>
        <dbReference type="PROSITE" id="PS50405"/>
    </source>
</evidence>
<organism evidence="5 6">
    <name type="scientific">Rubellimicrobium roseum</name>
    <dbReference type="NCBI Taxonomy" id="687525"/>
    <lineage>
        <taxon>Bacteria</taxon>
        <taxon>Pseudomonadati</taxon>
        <taxon>Pseudomonadota</taxon>
        <taxon>Alphaproteobacteria</taxon>
        <taxon>Rhodobacterales</taxon>
        <taxon>Roseobacteraceae</taxon>
        <taxon>Rubellimicrobium</taxon>
    </lineage>
</organism>
<dbReference type="PANTHER" id="PTHR32419">
    <property type="entry name" value="GLUTATHIONYL-HYDROQUINONE REDUCTASE"/>
    <property type="match status" value="1"/>
</dbReference>
<reference evidence="5 6" key="1">
    <citation type="submission" date="2019-06" db="EMBL/GenBank/DDBJ databases">
        <authorList>
            <person name="Jiang L."/>
        </authorList>
    </citation>
    <scope>NUCLEOTIDE SEQUENCE [LARGE SCALE GENOMIC DNA]</scope>
    <source>
        <strain evidence="5 6">YIM 48858</strain>
    </source>
</reference>
<dbReference type="EMBL" id="VDFV01000019">
    <property type="protein sequence ID" value="TNC70351.1"/>
    <property type="molecule type" value="Genomic_DNA"/>
</dbReference>
<dbReference type="OrthoDB" id="9769158at2"/>
<sequence>MGQLENGRWVTAPVARVRDGAFDRPASSFRNWVTDDGRAGPTGRAGFRAESGRYHLYVSHACPWAHRTLIVRALKGLEDHIDVSVVHPDMLEEGWTFATDFPGATGDRLHGLPFLRDIYTRSDPEATTKVTVPVLWDKEREKIVSNESSEIIRMLTQAWDGIAGTDLDLWPEDLRDAIEPVNARIYDTLNNGVYKSGFAESQGAYEAAVRPLFDTLDWLEERLSESRYLMGDSLTEADIRLFTTLIRFDTVYHGHFKCNRRKLIEYPNLWDFTRDLYQTPGVAPTVHLDHIARHYHYSHDRINPFRIVPIGPDLDLWEPHGREDL</sequence>